<reference evidence="1 2" key="1">
    <citation type="submission" date="2020-08" db="EMBL/GenBank/DDBJ databases">
        <title>Genomic Encyclopedia of Type Strains, Phase IV (KMG-IV): sequencing the most valuable type-strain genomes for metagenomic binning, comparative biology and taxonomic classification.</title>
        <authorList>
            <person name="Goeker M."/>
        </authorList>
    </citation>
    <scope>NUCLEOTIDE SEQUENCE [LARGE SCALE GENOMIC DNA]</scope>
    <source>
        <strain evidence="1 2">DSM 15867</strain>
    </source>
</reference>
<protein>
    <submittedName>
        <fullName evidence="1">Uncharacterized protein</fullName>
    </submittedName>
</protein>
<evidence type="ECO:0000313" key="1">
    <source>
        <dbReference type="EMBL" id="MBB4617777.1"/>
    </source>
</evidence>
<dbReference type="Proteomes" id="UP000574769">
    <property type="component" value="Unassembled WGS sequence"/>
</dbReference>
<organism evidence="1 2">
    <name type="scientific">Sphingomonas abaci</name>
    <dbReference type="NCBI Taxonomy" id="237611"/>
    <lineage>
        <taxon>Bacteria</taxon>
        <taxon>Pseudomonadati</taxon>
        <taxon>Pseudomonadota</taxon>
        <taxon>Alphaproteobacteria</taxon>
        <taxon>Sphingomonadales</taxon>
        <taxon>Sphingomonadaceae</taxon>
        <taxon>Sphingomonas</taxon>
    </lineage>
</organism>
<dbReference type="AlphaFoldDB" id="A0A7W7EXM6"/>
<evidence type="ECO:0000313" key="2">
    <source>
        <dbReference type="Proteomes" id="UP000574769"/>
    </source>
</evidence>
<comment type="caution">
    <text evidence="1">The sequence shown here is derived from an EMBL/GenBank/DDBJ whole genome shotgun (WGS) entry which is preliminary data.</text>
</comment>
<sequence length="198" mass="20624">MAEEGSAPHPHLLHLLTAAAHPRDLSDAVHALCAVHGSHPGLFDEAYQRCVQPDACDWLEAAAAGFADERGLIAQLTAAAGPLPSTPGQAESEAALAGVRHAIEMLARSDRGGTATGAAAALVADWVEIRHLLARCATAFGIEPPPVTLPSVVATQGAMTRLADSSAVERAMTFGARQLLAQHRGLWDLLEARRAARG</sequence>
<proteinExistence type="predicted"/>
<accession>A0A7W7EXM6</accession>
<dbReference type="Pfam" id="PF22391">
    <property type="entry name" value="DUF6975"/>
    <property type="match status" value="1"/>
</dbReference>
<gene>
    <name evidence="1" type="ORF">GGQ96_001905</name>
</gene>
<keyword evidence="2" id="KW-1185">Reference proteome</keyword>
<dbReference type="EMBL" id="JACHNY010000003">
    <property type="protein sequence ID" value="MBB4617777.1"/>
    <property type="molecule type" value="Genomic_DNA"/>
</dbReference>
<dbReference type="RefSeq" id="WP_343058983.1">
    <property type="nucleotide sequence ID" value="NZ_JACHNY010000003.1"/>
</dbReference>
<dbReference type="InterPro" id="IPR054248">
    <property type="entry name" value="DUF6975"/>
</dbReference>
<name>A0A7W7EXM6_9SPHN</name>